<dbReference type="GO" id="GO:0005737">
    <property type="term" value="C:cytoplasm"/>
    <property type="evidence" value="ECO:0007669"/>
    <property type="project" value="UniProtKB-SubCell"/>
</dbReference>
<comment type="similarity">
    <text evidence="8">Belongs to the MobA family.</text>
</comment>
<dbReference type="GO" id="GO:0046872">
    <property type="term" value="F:metal ion binding"/>
    <property type="evidence" value="ECO:0007669"/>
    <property type="project" value="UniProtKB-KW"/>
</dbReference>
<comment type="subunit">
    <text evidence="8">Monomer.</text>
</comment>
<sequence length="186" mass="19547">MTLIHAIVLAGGRGSRMGGVDKGLQLLDGRPLAAHVIAGLSPQVDRVRVSANRNLDAYAALGPPVLADPPGLEFAGPLAGMLAGLQAIPGDAWLLTAPCDCPRLPPDLAVRLLEAAAPHGIAFAQAAREHPTHALLHARLREPLRAHLEAGGRAVLRWMRSQPHGVAHFDDEAAFANFNHLADLNG</sequence>
<feature type="domain" description="MobA-like NTP transferase" evidence="9">
    <location>
        <begin position="6"/>
        <end position="159"/>
    </location>
</feature>
<evidence type="ECO:0000256" key="6">
    <source>
        <dbReference type="ARBA" id="ARBA00023134"/>
    </source>
</evidence>
<feature type="binding site" evidence="8">
    <location>
        <position position="100"/>
    </location>
    <ligand>
        <name>Mg(2+)</name>
        <dbReference type="ChEBI" id="CHEBI:18420"/>
    </ligand>
</feature>
<evidence type="ECO:0000256" key="1">
    <source>
        <dbReference type="ARBA" id="ARBA00022490"/>
    </source>
</evidence>
<evidence type="ECO:0000256" key="4">
    <source>
        <dbReference type="ARBA" id="ARBA00022741"/>
    </source>
</evidence>
<dbReference type="EMBL" id="SGUG01000020">
    <property type="protein sequence ID" value="MDG0863660.1"/>
    <property type="molecule type" value="Genomic_DNA"/>
</dbReference>
<keyword evidence="6 8" id="KW-0342">GTP-binding</keyword>
<keyword evidence="4 8" id="KW-0547">Nucleotide-binding</keyword>
<comment type="domain">
    <text evidence="8">The N-terminal domain determines nucleotide recognition and specific binding, while the C-terminal domain determines the specific binding to the target protein.</text>
</comment>
<keyword evidence="5 8" id="KW-0460">Magnesium</keyword>
<organism evidence="10 11">
    <name type="scientific">Pelomonas aquatica</name>
    <dbReference type="NCBI Taxonomy" id="431058"/>
    <lineage>
        <taxon>Bacteria</taxon>
        <taxon>Pseudomonadati</taxon>
        <taxon>Pseudomonadota</taxon>
        <taxon>Betaproteobacteria</taxon>
        <taxon>Burkholderiales</taxon>
        <taxon>Sphaerotilaceae</taxon>
        <taxon>Roseateles</taxon>
    </lineage>
</organism>
<dbReference type="GO" id="GO:1902758">
    <property type="term" value="P:bis(molybdopterin guanine dinucleotide)molybdenum biosynthetic process"/>
    <property type="evidence" value="ECO:0007669"/>
    <property type="project" value="TreeGrafter"/>
</dbReference>
<dbReference type="InterPro" id="IPR013482">
    <property type="entry name" value="Molybde_CF_guanTrfase"/>
</dbReference>
<dbReference type="PANTHER" id="PTHR19136">
    <property type="entry name" value="MOLYBDENUM COFACTOR GUANYLYLTRANSFERASE"/>
    <property type="match status" value="1"/>
</dbReference>
<dbReference type="InterPro" id="IPR025877">
    <property type="entry name" value="MobA-like_NTP_Trfase"/>
</dbReference>
<keyword evidence="1 8" id="KW-0963">Cytoplasm</keyword>
<name>A0A9X4LHK4_9BURK</name>
<dbReference type="EC" id="2.7.7.77" evidence="8"/>
<comment type="caution">
    <text evidence="10">The sequence shown here is derived from an EMBL/GenBank/DDBJ whole genome shotgun (WGS) entry which is preliminary data.</text>
</comment>
<dbReference type="Pfam" id="PF12804">
    <property type="entry name" value="NTP_transf_3"/>
    <property type="match status" value="1"/>
</dbReference>
<evidence type="ECO:0000256" key="7">
    <source>
        <dbReference type="ARBA" id="ARBA00023150"/>
    </source>
</evidence>
<dbReference type="GO" id="GO:0061603">
    <property type="term" value="F:molybdenum cofactor guanylyltransferase activity"/>
    <property type="evidence" value="ECO:0007669"/>
    <property type="project" value="UniProtKB-EC"/>
</dbReference>
<dbReference type="Proteomes" id="UP001152766">
    <property type="component" value="Unassembled WGS sequence"/>
</dbReference>
<evidence type="ECO:0000259" key="9">
    <source>
        <dbReference type="Pfam" id="PF12804"/>
    </source>
</evidence>
<feature type="binding site" evidence="8">
    <location>
        <position position="68"/>
    </location>
    <ligand>
        <name>GTP</name>
        <dbReference type="ChEBI" id="CHEBI:37565"/>
    </ligand>
</feature>
<keyword evidence="7 8" id="KW-0501">Molybdenum cofactor biosynthesis</keyword>
<protein>
    <recommendedName>
        <fullName evidence="8">Molybdenum cofactor guanylyltransferase</fullName>
        <shortName evidence="8">MoCo guanylyltransferase</shortName>
        <ecNumber evidence="8">2.7.7.77</ecNumber>
    </recommendedName>
    <alternativeName>
        <fullName evidence="8">GTP:molybdopterin guanylyltransferase</fullName>
    </alternativeName>
    <alternativeName>
        <fullName evidence="8">Mo-MPT guanylyltransferase</fullName>
    </alternativeName>
    <alternativeName>
        <fullName evidence="8">Molybdopterin guanylyltransferase</fullName>
    </alternativeName>
    <alternativeName>
        <fullName evidence="8">Molybdopterin-guanine dinucleotide synthase</fullName>
        <shortName evidence="8">MGD synthase</shortName>
    </alternativeName>
</protein>
<dbReference type="HAMAP" id="MF_00316">
    <property type="entry name" value="MobA"/>
    <property type="match status" value="1"/>
</dbReference>
<dbReference type="PANTHER" id="PTHR19136:SF81">
    <property type="entry name" value="MOLYBDENUM COFACTOR GUANYLYLTRANSFERASE"/>
    <property type="match status" value="1"/>
</dbReference>
<reference evidence="10" key="1">
    <citation type="submission" date="2019-02" db="EMBL/GenBank/DDBJ databases">
        <title>Draft genome of the type strain Pelomonas aquatica CCUG 52575T.</title>
        <authorList>
            <person name="Gomila M."/>
            <person name="Lalucat J."/>
        </authorList>
    </citation>
    <scope>NUCLEOTIDE SEQUENCE</scope>
    <source>
        <strain evidence="10">CCUG 52575</strain>
    </source>
</reference>
<evidence type="ECO:0000256" key="3">
    <source>
        <dbReference type="ARBA" id="ARBA00022723"/>
    </source>
</evidence>
<evidence type="ECO:0000313" key="10">
    <source>
        <dbReference type="EMBL" id="MDG0863660.1"/>
    </source>
</evidence>
<comment type="cofactor">
    <cofactor evidence="8">
        <name>Mg(2+)</name>
        <dbReference type="ChEBI" id="CHEBI:18420"/>
    </cofactor>
</comment>
<feature type="binding site" evidence="8">
    <location>
        <begin position="9"/>
        <end position="11"/>
    </location>
    <ligand>
        <name>GTP</name>
        <dbReference type="ChEBI" id="CHEBI:37565"/>
    </ligand>
</feature>
<proteinExistence type="inferred from homology"/>
<dbReference type="AlphaFoldDB" id="A0A9X4LHK4"/>
<dbReference type="SUPFAM" id="SSF53448">
    <property type="entry name" value="Nucleotide-diphospho-sugar transferases"/>
    <property type="match status" value="1"/>
</dbReference>
<feature type="binding site" evidence="8">
    <location>
        <position position="22"/>
    </location>
    <ligand>
        <name>GTP</name>
        <dbReference type="ChEBI" id="CHEBI:37565"/>
    </ligand>
</feature>
<evidence type="ECO:0000313" key="11">
    <source>
        <dbReference type="Proteomes" id="UP001152766"/>
    </source>
</evidence>
<evidence type="ECO:0000256" key="5">
    <source>
        <dbReference type="ARBA" id="ARBA00022842"/>
    </source>
</evidence>
<gene>
    <name evidence="8 10" type="primary">mobA</name>
    <name evidence="10" type="ORF">EXJ73_14430</name>
</gene>
<dbReference type="InterPro" id="IPR029044">
    <property type="entry name" value="Nucleotide-diphossugar_trans"/>
</dbReference>
<accession>A0A9X4LHK4</accession>
<dbReference type="GO" id="GO:0005525">
    <property type="term" value="F:GTP binding"/>
    <property type="evidence" value="ECO:0007669"/>
    <property type="project" value="UniProtKB-UniRule"/>
</dbReference>
<dbReference type="NCBIfam" id="TIGR02665">
    <property type="entry name" value="molyb_mobA"/>
    <property type="match status" value="1"/>
</dbReference>
<evidence type="ECO:0000256" key="8">
    <source>
        <dbReference type="HAMAP-Rule" id="MF_00316"/>
    </source>
</evidence>
<keyword evidence="11" id="KW-1185">Reference proteome</keyword>
<dbReference type="RefSeq" id="WP_268149536.1">
    <property type="nucleotide sequence ID" value="NZ_JAPPUW010000007.1"/>
</dbReference>
<dbReference type="Gene3D" id="3.90.550.10">
    <property type="entry name" value="Spore Coat Polysaccharide Biosynthesis Protein SpsA, Chain A"/>
    <property type="match status" value="1"/>
</dbReference>
<feature type="binding site" evidence="8">
    <location>
        <position position="100"/>
    </location>
    <ligand>
        <name>GTP</name>
        <dbReference type="ChEBI" id="CHEBI:37565"/>
    </ligand>
</feature>
<comment type="function">
    <text evidence="8">Transfers a GMP moiety from GTP to Mo-molybdopterin (Mo-MPT) cofactor (Moco or molybdenum cofactor) to form Mo-molybdopterin guanine dinucleotide (Mo-MGD) cofactor.</text>
</comment>
<comment type="subcellular location">
    <subcellularLocation>
        <location evidence="8">Cytoplasm</location>
    </subcellularLocation>
</comment>
<dbReference type="CDD" id="cd02503">
    <property type="entry name" value="MobA"/>
    <property type="match status" value="1"/>
</dbReference>
<evidence type="ECO:0000256" key="2">
    <source>
        <dbReference type="ARBA" id="ARBA00022679"/>
    </source>
</evidence>
<keyword evidence="3 8" id="KW-0479">Metal-binding</keyword>
<keyword evidence="10" id="KW-0548">Nucleotidyltransferase</keyword>
<comment type="catalytic activity">
    <reaction evidence="8">
        <text>Mo-molybdopterin + GTP + H(+) = Mo-molybdopterin guanine dinucleotide + diphosphate</text>
        <dbReference type="Rhea" id="RHEA:34243"/>
        <dbReference type="ChEBI" id="CHEBI:15378"/>
        <dbReference type="ChEBI" id="CHEBI:33019"/>
        <dbReference type="ChEBI" id="CHEBI:37565"/>
        <dbReference type="ChEBI" id="CHEBI:71302"/>
        <dbReference type="ChEBI" id="CHEBI:71310"/>
        <dbReference type="EC" id="2.7.7.77"/>
    </reaction>
</comment>
<keyword evidence="2 8" id="KW-0808">Transferase</keyword>
<comment type="caution">
    <text evidence="8">Lacks conserved residue(s) required for the propagation of feature annotation.</text>
</comment>